<proteinExistence type="predicted"/>
<keyword evidence="2" id="KW-1185">Reference proteome</keyword>
<reference evidence="1 2" key="2">
    <citation type="submission" date="2009-02" db="EMBL/GenBank/DDBJ databases">
        <title>Draft genome sequence of Clostridium methylpentosum (DSM 5476).</title>
        <authorList>
            <person name="Sudarsanam P."/>
            <person name="Ley R."/>
            <person name="Guruge J."/>
            <person name="Turnbaugh P.J."/>
            <person name="Mahowald M."/>
            <person name="Liep D."/>
            <person name="Gordon J."/>
        </authorList>
    </citation>
    <scope>NUCLEOTIDE SEQUENCE [LARGE SCALE GENOMIC DNA]</scope>
    <source>
        <strain evidence="1 2">DSM 5476</strain>
    </source>
</reference>
<gene>
    <name evidence="1" type="ORF">CLOSTMETH_00036</name>
</gene>
<organism evidence="1 2">
    <name type="scientific">[Clostridium] methylpentosum DSM 5476</name>
    <dbReference type="NCBI Taxonomy" id="537013"/>
    <lineage>
        <taxon>Bacteria</taxon>
        <taxon>Bacillati</taxon>
        <taxon>Bacillota</taxon>
        <taxon>Clostridia</taxon>
        <taxon>Eubacteriales</taxon>
        <taxon>Oscillospiraceae</taxon>
        <taxon>Oscillospiraceae incertae sedis</taxon>
    </lineage>
</organism>
<evidence type="ECO:0000313" key="1">
    <source>
        <dbReference type="EMBL" id="EEG32298.1"/>
    </source>
</evidence>
<sequence>MGGQLKYGPLHEEGGTAFTHRQAAWRQIMGDVVSKADGFLQRLFFVFSLSAMGSPIEP</sequence>
<accession>C0E864</accession>
<comment type="caution">
    <text evidence="1">The sequence shown here is derived from an EMBL/GenBank/DDBJ whole genome shotgun (WGS) entry which is preliminary data.</text>
</comment>
<dbReference type="Proteomes" id="UP000003340">
    <property type="component" value="Unassembled WGS sequence"/>
</dbReference>
<protein>
    <submittedName>
        <fullName evidence="1">Uncharacterized protein</fullName>
    </submittedName>
</protein>
<dbReference type="AlphaFoldDB" id="C0E864"/>
<reference evidence="1 2" key="1">
    <citation type="submission" date="2009-01" db="EMBL/GenBank/DDBJ databases">
        <authorList>
            <person name="Fulton L."/>
            <person name="Clifton S."/>
            <person name="Fulton B."/>
            <person name="Xu J."/>
            <person name="Minx P."/>
            <person name="Pepin K.H."/>
            <person name="Johnson M."/>
            <person name="Bhonagiri V."/>
            <person name="Nash W.E."/>
            <person name="Mardis E.R."/>
            <person name="Wilson R.K."/>
        </authorList>
    </citation>
    <scope>NUCLEOTIDE SEQUENCE [LARGE SCALE GENOMIC DNA]</scope>
    <source>
        <strain evidence="1 2">DSM 5476</strain>
    </source>
</reference>
<evidence type="ECO:0000313" key="2">
    <source>
        <dbReference type="Proteomes" id="UP000003340"/>
    </source>
</evidence>
<dbReference type="EMBL" id="ACEC01000002">
    <property type="protein sequence ID" value="EEG32298.1"/>
    <property type="molecule type" value="Genomic_DNA"/>
</dbReference>
<dbReference type="HOGENOM" id="CLU_2971364_0_0_9"/>
<name>C0E864_9FIRM</name>